<protein>
    <submittedName>
        <fullName evidence="1">Uncharacterized protein</fullName>
    </submittedName>
</protein>
<gene>
    <name evidence="1" type="ORF">BDA99DRAFT_534498</name>
</gene>
<organism evidence="1 2">
    <name type="scientific">Phascolomyces articulosus</name>
    <dbReference type="NCBI Taxonomy" id="60185"/>
    <lineage>
        <taxon>Eukaryota</taxon>
        <taxon>Fungi</taxon>
        <taxon>Fungi incertae sedis</taxon>
        <taxon>Mucoromycota</taxon>
        <taxon>Mucoromycotina</taxon>
        <taxon>Mucoromycetes</taxon>
        <taxon>Mucorales</taxon>
        <taxon>Lichtheimiaceae</taxon>
        <taxon>Phascolomyces</taxon>
    </lineage>
</organism>
<reference evidence="1" key="2">
    <citation type="submission" date="2023-02" db="EMBL/GenBank/DDBJ databases">
        <authorList>
            <consortium name="DOE Joint Genome Institute"/>
            <person name="Mondo S.J."/>
            <person name="Chang Y."/>
            <person name="Wang Y."/>
            <person name="Ahrendt S."/>
            <person name="Andreopoulos W."/>
            <person name="Barry K."/>
            <person name="Beard J."/>
            <person name="Benny G.L."/>
            <person name="Blankenship S."/>
            <person name="Bonito G."/>
            <person name="Cuomo C."/>
            <person name="Desiro A."/>
            <person name="Gervers K.A."/>
            <person name="Hundley H."/>
            <person name="Kuo A."/>
            <person name="LaButti K."/>
            <person name="Lang B.F."/>
            <person name="Lipzen A."/>
            <person name="O'Donnell K."/>
            <person name="Pangilinan J."/>
            <person name="Reynolds N."/>
            <person name="Sandor L."/>
            <person name="Smith M.W."/>
            <person name="Tsang A."/>
            <person name="Grigoriev I.V."/>
            <person name="Stajich J.E."/>
            <person name="Spatafora J.W."/>
        </authorList>
    </citation>
    <scope>NUCLEOTIDE SEQUENCE</scope>
    <source>
        <strain evidence="1">RSA 2281</strain>
    </source>
</reference>
<dbReference type="EMBL" id="JAIXMP010000007">
    <property type="protein sequence ID" value="KAI9270386.1"/>
    <property type="molecule type" value="Genomic_DNA"/>
</dbReference>
<name>A0AAD5KF64_9FUNG</name>
<evidence type="ECO:0000313" key="1">
    <source>
        <dbReference type="EMBL" id="KAI9270386.1"/>
    </source>
</evidence>
<reference evidence="1" key="1">
    <citation type="journal article" date="2022" name="IScience">
        <title>Evolution of zygomycete secretomes and the origins of terrestrial fungal ecologies.</title>
        <authorList>
            <person name="Chang Y."/>
            <person name="Wang Y."/>
            <person name="Mondo S."/>
            <person name="Ahrendt S."/>
            <person name="Andreopoulos W."/>
            <person name="Barry K."/>
            <person name="Beard J."/>
            <person name="Benny G.L."/>
            <person name="Blankenship S."/>
            <person name="Bonito G."/>
            <person name="Cuomo C."/>
            <person name="Desiro A."/>
            <person name="Gervers K.A."/>
            <person name="Hundley H."/>
            <person name="Kuo A."/>
            <person name="LaButti K."/>
            <person name="Lang B.F."/>
            <person name="Lipzen A."/>
            <person name="O'Donnell K."/>
            <person name="Pangilinan J."/>
            <person name="Reynolds N."/>
            <person name="Sandor L."/>
            <person name="Smith M.E."/>
            <person name="Tsang A."/>
            <person name="Grigoriev I.V."/>
            <person name="Stajich J.E."/>
            <person name="Spatafora J.W."/>
        </authorList>
    </citation>
    <scope>NUCLEOTIDE SEQUENCE</scope>
    <source>
        <strain evidence="1">RSA 2281</strain>
    </source>
</reference>
<accession>A0AAD5KF64</accession>
<sequence length="241" mass="27803">MNGHNRTIVVVHHTNDVIYILILYHNILILEYAAESQIDLFTTTLQILRKLIGPDLTLSYADQLQYLYKDLASVSDYDLQKILNAQLATSNDLIDLLKNIFYIRSIILSCTALLENFHIYKDQYHNPVFTDNFIYYLALKDLKSGTISIHYIGYTAANNAVGRFQSDLKLGKQTHFLNFFKILKEQKVNFDTVGVFTLPHLTVSGYANDIHCNSHYEIDSIVSYSDTILYNKYRYYTKGTA</sequence>
<proteinExistence type="predicted"/>
<comment type="caution">
    <text evidence="1">The sequence shown here is derived from an EMBL/GenBank/DDBJ whole genome shotgun (WGS) entry which is preliminary data.</text>
</comment>
<evidence type="ECO:0000313" key="2">
    <source>
        <dbReference type="Proteomes" id="UP001209540"/>
    </source>
</evidence>
<dbReference type="Proteomes" id="UP001209540">
    <property type="component" value="Unassembled WGS sequence"/>
</dbReference>
<dbReference type="AlphaFoldDB" id="A0AAD5KF64"/>
<keyword evidence="2" id="KW-1185">Reference proteome</keyword>